<protein>
    <submittedName>
        <fullName evidence="1">Uncharacterized protein</fullName>
    </submittedName>
</protein>
<dbReference type="Proteomes" id="UP000595437">
    <property type="component" value="Chromosome 7"/>
</dbReference>
<gene>
    <name evidence="1" type="ORF">FKW44_011585</name>
</gene>
<evidence type="ECO:0000313" key="2">
    <source>
        <dbReference type="Proteomes" id="UP000595437"/>
    </source>
</evidence>
<reference evidence="2" key="1">
    <citation type="submission" date="2021-01" db="EMBL/GenBank/DDBJ databases">
        <title>Caligus Genome Assembly.</title>
        <authorList>
            <person name="Gallardo-Escarate C."/>
        </authorList>
    </citation>
    <scope>NUCLEOTIDE SEQUENCE [LARGE SCALE GENOMIC DNA]</scope>
</reference>
<accession>A0A7T8HI76</accession>
<sequence>MDHYELSRGASLNQRRFQTEEGIQKLVIIDEEVVIIIFPPAALVRAQNSCSSFVLVSLFPPLFSSAFLVETDT</sequence>
<name>A0A7T8HI76_CALRO</name>
<evidence type="ECO:0000313" key="1">
    <source>
        <dbReference type="EMBL" id="QQP50552.1"/>
    </source>
</evidence>
<keyword evidence="2" id="KW-1185">Reference proteome</keyword>
<dbReference type="EMBL" id="CP045896">
    <property type="protein sequence ID" value="QQP50552.1"/>
    <property type="molecule type" value="Genomic_DNA"/>
</dbReference>
<dbReference type="AlphaFoldDB" id="A0A7T8HI76"/>
<organism evidence="1 2">
    <name type="scientific">Caligus rogercresseyi</name>
    <name type="common">Sea louse</name>
    <dbReference type="NCBI Taxonomy" id="217165"/>
    <lineage>
        <taxon>Eukaryota</taxon>
        <taxon>Metazoa</taxon>
        <taxon>Ecdysozoa</taxon>
        <taxon>Arthropoda</taxon>
        <taxon>Crustacea</taxon>
        <taxon>Multicrustacea</taxon>
        <taxon>Hexanauplia</taxon>
        <taxon>Copepoda</taxon>
        <taxon>Siphonostomatoida</taxon>
        <taxon>Caligidae</taxon>
        <taxon>Caligus</taxon>
    </lineage>
</organism>
<feature type="non-terminal residue" evidence="1">
    <location>
        <position position="73"/>
    </location>
</feature>
<proteinExistence type="predicted"/>